<comment type="catalytic activity">
    <reaction evidence="1">
        <text>S-ubiquitinyl-[E2 ubiquitin-conjugating enzyme]-L-cysteine + [acceptor protein]-L-lysine = [E2 ubiquitin-conjugating enzyme]-L-cysteine + N(6)-ubiquitinyl-[acceptor protein]-L-lysine.</text>
        <dbReference type="EC" id="2.3.2.27"/>
    </reaction>
</comment>
<keyword evidence="5 8" id="KW-0863">Zinc-finger</keyword>
<evidence type="ECO:0000256" key="7">
    <source>
        <dbReference type="ARBA" id="ARBA00022833"/>
    </source>
</evidence>
<evidence type="ECO:0000256" key="2">
    <source>
        <dbReference type="ARBA" id="ARBA00012483"/>
    </source>
</evidence>
<gene>
    <name evidence="10" type="ORF">CFOL_v3_17389</name>
</gene>
<evidence type="ECO:0000256" key="3">
    <source>
        <dbReference type="ARBA" id="ARBA00022679"/>
    </source>
</evidence>
<proteinExistence type="predicted"/>
<dbReference type="GO" id="GO:0008270">
    <property type="term" value="F:zinc ion binding"/>
    <property type="evidence" value="ECO:0007669"/>
    <property type="project" value="UniProtKB-KW"/>
</dbReference>
<protein>
    <recommendedName>
        <fullName evidence="2">RING-type E3 ubiquitin transferase</fullName>
        <ecNumber evidence="2">2.3.2.27</ecNumber>
    </recommendedName>
</protein>
<dbReference type="SMART" id="SM00184">
    <property type="entry name" value="RING"/>
    <property type="match status" value="1"/>
</dbReference>
<keyword evidence="3" id="KW-0808">Transferase</keyword>
<dbReference type="STRING" id="3775.A0A1Q3C140"/>
<reference evidence="11" key="1">
    <citation type="submission" date="2016-04" db="EMBL/GenBank/DDBJ databases">
        <title>Cephalotus genome sequencing.</title>
        <authorList>
            <person name="Fukushima K."/>
            <person name="Hasebe M."/>
            <person name="Fang X."/>
        </authorList>
    </citation>
    <scope>NUCLEOTIDE SEQUENCE [LARGE SCALE GENOMIC DNA]</scope>
    <source>
        <strain evidence="11">cv. St1</strain>
    </source>
</reference>
<dbReference type="InterPro" id="IPR045191">
    <property type="entry name" value="MBR1/2-like"/>
</dbReference>
<dbReference type="AlphaFoldDB" id="A0A1Q3C140"/>
<evidence type="ECO:0000256" key="4">
    <source>
        <dbReference type="ARBA" id="ARBA00022723"/>
    </source>
</evidence>
<feature type="domain" description="RING-type" evidence="9">
    <location>
        <begin position="61"/>
        <end position="102"/>
    </location>
</feature>
<dbReference type="PROSITE" id="PS50089">
    <property type="entry name" value="ZF_RING_2"/>
    <property type="match status" value="1"/>
</dbReference>
<evidence type="ECO:0000256" key="8">
    <source>
        <dbReference type="PROSITE-ProRule" id="PRU00175"/>
    </source>
</evidence>
<dbReference type="InParanoid" id="A0A1Q3C140"/>
<evidence type="ECO:0000256" key="6">
    <source>
        <dbReference type="ARBA" id="ARBA00022786"/>
    </source>
</evidence>
<evidence type="ECO:0000313" key="11">
    <source>
        <dbReference type="Proteomes" id="UP000187406"/>
    </source>
</evidence>
<organism evidence="10 11">
    <name type="scientific">Cephalotus follicularis</name>
    <name type="common">Albany pitcher plant</name>
    <dbReference type="NCBI Taxonomy" id="3775"/>
    <lineage>
        <taxon>Eukaryota</taxon>
        <taxon>Viridiplantae</taxon>
        <taxon>Streptophyta</taxon>
        <taxon>Embryophyta</taxon>
        <taxon>Tracheophyta</taxon>
        <taxon>Spermatophyta</taxon>
        <taxon>Magnoliopsida</taxon>
        <taxon>eudicotyledons</taxon>
        <taxon>Gunneridae</taxon>
        <taxon>Pentapetalae</taxon>
        <taxon>rosids</taxon>
        <taxon>fabids</taxon>
        <taxon>Oxalidales</taxon>
        <taxon>Cephalotaceae</taxon>
        <taxon>Cephalotus</taxon>
    </lineage>
</organism>
<dbReference type="Pfam" id="PF13639">
    <property type="entry name" value="zf-RING_2"/>
    <property type="match status" value="1"/>
</dbReference>
<dbReference type="PANTHER" id="PTHR22937">
    <property type="entry name" value="E3 UBIQUITIN-PROTEIN LIGASE RNF165"/>
    <property type="match status" value="1"/>
</dbReference>
<dbReference type="Proteomes" id="UP000187406">
    <property type="component" value="Unassembled WGS sequence"/>
</dbReference>
<comment type="caution">
    <text evidence="10">The sequence shown here is derived from an EMBL/GenBank/DDBJ whole genome shotgun (WGS) entry which is preliminary data.</text>
</comment>
<dbReference type="InterPro" id="IPR001841">
    <property type="entry name" value="Znf_RING"/>
</dbReference>
<dbReference type="InterPro" id="IPR013083">
    <property type="entry name" value="Znf_RING/FYVE/PHD"/>
</dbReference>
<dbReference type="OrthoDB" id="8062037at2759"/>
<dbReference type="Gene3D" id="3.30.40.10">
    <property type="entry name" value="Zinc/RING finger domain, C3HC4 (zinc finger)"/>
    <property type="match status" value="1"/>
</dbReference>
<evidence type="ECO:0000313" key="10">
    <source>
        <dbReference type="EMBL" id="GAV73906.1"/>
    </source>
</evidence>
<evidence type="ECO:0000256" key="5">
    <source>
        <dbReference type="ARBA" id="ARBA00022771"/>
    </source>
</evidence>
<evidence type="ECO:0000259" key="9">
    <source>
        <dbReference type="PROSITE" id="PS50089"/>
    </source>
</evidence>
<dbReference type="SUPFAM" id="SSF57850">
    <property type="entry name" value="RING/U-box"/>
    <property type="match status" value="1"/>
</dbReference>
<dbReference type="PANTHER" id="PTHR22937:SF208">
    <property type="entry name" value="RING-TYPE E3 UBIQUITIN TRANSFERASE"/>
    <property type="match status" value="1"/>
</dbReference>
<sequence>MHPHYRDMMLDVDSMSYEELLALEDRMGFVSTGLSEEALLSSLTHSKYFLFIEENALKESCSICQEDYEEEDELGTLDCGHSFHIACIEQWLRCKNICPICKSTGLCTRLGIASFPQFSM</sequence>
<keyword evidence="6" id="KW-0833">Ubl conjugation pathway</keyword>
<evidence type="ECO:0000256" key="1">
    <source>
        <dbReference type="ARBA" id="ARBA00000900"/>
    </source>
</evidence>
<dbReference type="GO" id="GO:0061630">
    <property type="term" value="F:ubiquitin protein ligase activity"/>
    <property type="evidence" value="ECO:0007669"/>
    <property type="project" value="UniProtKB-EC"/>
</dbReference>
<keyword evidence="11" id="KW-1185">Reference proteome</keyword>
<keyword evidence="7" id="KW-0862">Zinc</keyword>
<accession>A0A1Q3C140</accession>
<keyword evidence="4" id="KW-0479">Metal-binding</keyword>
<dbReference type="EC" id="2.3.2.27" evidence="2"/>
<dbReference type="EMBL" id="BDDD01001164">
    <property type="protein sequence ID" value="GAV73906.1"/>
    <property type="molecule type" value="Genomic_DNA"/>
</dbReference>
<name>A0A1Q3C140_CEPFO</name>